<dbReference type="GO" id="GO:0005506">
    <property type="term" value="F:iron ion binding"/>
    <property type="evidence" value="ECO:0007669"/>
    <property type="project" value="TreeGrafter"/>
</dbReference>
<comment type="similarity">
    <text evidence="1">Belongs to the HupF/HypC family.</text>
</comment>
<dbReference type="NCBIfam" id="TIGR00074">
    <property type="entry name" value="hypC_hupF"/>
    <property type="match status" value="1"/>
</dbReference>
<dbReference type="FunFam" id="2.30.30.140:FF:000022">
    <property type="entry name" value="Hydrogenase assembly chaperone HybG"/>
    <property type="match status" value="1"/>
</dbReference>
<dbReference type="AlphaFoldDB" id="A0A848GDA7"/>
<evidence type="ECO:0000313" key="2">
    <source>
        <dbReference type="EMBL" id="NML28696.1"/>
    </source>
</evidence>
<dbReference type="EMBL" id="JABBGA010000033">
    <property type="protein sequence ID" value="NML28696.1"/>
    <property type="molecule type" value="Genomic_DNA"/>
</dbReference>
<gene>
    <name evidence="2" type="ORF">HHL15_23360</name>
</gene>
<dbReference type="PROSITE" id="PS01097">
    <property type="entry name" value="HUPF_HYPC"/>
    <property type="match status" value="1"/>
</dbReference>
<dbReference type="PRINTS" id="PR00445">
    <property type="entry name" value="HUPFHYPC"/>
</dbReference>
<dbReference type="PANTHER" id="PTHR35177:SF2">
    <property type="entry name" value="HYDROGENASE MATURATION FACTOR HYBG"/>
    <property type="match status" value="1"/>
</dbReference>
<dbReference type="Pfam" id="PF01455">
    <property type="entry name" value="HupF_HypC"/>
    <property type="match status" value="1"/>
</dbReference>
<evidence type="ECO:0000313" key="3">
    <source>
        <dbReference type="Proteomes" id="UP000580043"/>
    </source>
</evidence>
<comment type="caution">
    <text evidence="2">The sequence shown here is derived from an EMBL/GenBank/DDBJ whole genome shotgun (WGS) entry which is preliminary data.</text>
</comment>
<dbReference type="SUPFAM" id="SSF159127">
    <property type="entry name" value="HupF/HypC-like"/>
    <property type="match status" value="1"/>
</dbReference>
<dbReference type="Gene3D" id="2.30.30.140">
    <property type="match status" value="1"/>
</dbReference>
<organism evidence="2 3">
    <name type="scientific">Zoogloea dura</name>
    <dbReference type="NCBI Taxonomy" id="2728840"/>
    <lineage>
        <taxon>Bacteria</taxon>
        <taxon>Pseudomonadati</taxon>
        <taxon>Pseudomonadota</taxon>
        <taxon>Betaproteobacteria</taxon>
        <taxon>Rhodocyclales</taxon>
        <taxon>Zoogloeaceae</taxon>
        <taxon>Zoogloea</taxon>
    </lineage>
</organism>
<evidence type="ECO:0000256" key="1">
    <source>
        <dbReference type="ARBA" id="ARBA00006018"/>
    </source>
</evidence>
<name>A0A848GDA7_9RHOO</name>
<dbReference type="PANTHER" id="PTHR35177">
    <property type="entry name" value="HYDROGENASE MATURATION FACTOR HYBG"/>
    <property type="match status" value="1"/>
</dbReference>
<dbReference type="RefSeq" id="WP_169148218.1">
    <property type="nucleotide sequence ID" value="NZ_JABBGA010000033.1"/>
</dbReference>
<dbReference type="GO" id="GO:1902670">
    <property type="term" value="F:carbon dioxide binding"/>
    <property type="evidence" value="ECO:0007669"/>
    <property type="project" value="TreeGrafter"/>
</dbReference>
<protein>
    <submittedName>
        <fullName evidence="2">HypC/HybG/HupF family hydrogenase formation chaperone</fullName>
    </submittedName>
</protein>
<dbReference type="GO" id="GO:0051604">
    <property type="term" value="P:protein maturation"/>
    <property type="evidence" value="ECO:0007669"/>
    <property type="project" value="TreeGrafter"/>
</dbReference>
<accession>A0A848GDA7</accession>
<proteinExistence type="inferred from homology"/>
<dbReference type="InterPro" id="IPR019812">
    <property type="entry name" value="Hydgase_assmbl_chp_CS"/>
</dbReference>
<keyword evidence="3" id="KW-1185">Reference proteome</keyword>
<dbReference type="Proteomes" id="UP000580043">
    <property type="component" value="Unassembled WGS sequence"/>
</dbReference>
<reference evidence="2 3" key="1">
    <citation type="submission" date="2020-04" db="EMBL/GenBank/DDBJ databases">
        <title>Zoogloea sp. G-4-1-14 isolated from soil.</title>
        <authorList>
            <person name="Dahal R.H."/>
        </authorList>
    </citation>
    <scope>NUCLEOTIDE SEQUENCE [LARGE SCALE GENOMIC DNA]</scope>
    <source>
        <strain evidence="2 3">G-4-1-14</strain>
    </source>
</reference>
<sequence>MCLAIPARVIECLPGDTGLVELGGVRKIVSLALLDSVAPGDYVIVHVGFALTRLDPAEAEETLALMREAGLAGEVDP</sequence>
<dbReference type="InterPro" id="IPR001109">
    <property type="entry name" value="Hydrogenase_HupF/HypC"/>
</dbReference>